<proteinExistence type="inferred from homology"/>
<keyword evidence="5" id="KW-1185">Reference proteome</keyword>
<organism evidence="4 5">
    <name type="scientific">Lentilactobacillus kosonis</name>
    <dbReference type="NCBI Taxonomy" id="2810561"/>
    <lineage>
        <taxon>Bacteria</taxon>
        <taxon>Bacillati</taxon>
        <taxon>Bacillota</taxon>
        <taxon>Bacilli</taxon>
        <taxon>Lactobacillales</taxon>
        <taxon>Lactobacillaceae</taxon>
        <taxon>Lentilactobacillus</taxon>
    </lineage>
</organism>
<feature type="compositionally biased region" description="Polar residues" evidence="3">
    <location>
        <begin position="131"/>
        <end position="145"/>
    </location>
</feature>
<dbReference type="OrthoDB" id="9808942at2"/>
<dbReference type="PANTHER" id="PTHR34297">
    <property type="entry name" value="HYPOTHETICAL CYTOSOLIC PROTEIN-RELATED"/>
    <property type="match status" value="1"/>
</dbReference>
<reference evidence="4 5" key="1">
    <citation type="submission" date="2017-11" db="EMBL/GenBank/DDBJ databases">
        <title>Draft Genome Sequence of Lactobacillus curieae NBRC 111893 isolated from Koso, a Japanese sugar-Vegetable Fermented Beverage.</title>
        <authorList>
            <person name="Chiou T.Y."/>
            <person name="Oshima K."/>
            <person name="Suda W."/>
            <person name="Hattori M."/>
            <person name="Takahashi T."/>
        </authorList>
    </citation>
    <scope>NUCLEOTIDE SEQUENCE [LARGE SCALE GENOMIC DNA]</scope>
    <source>
        <strain evidence="4 5">NBRC111893</strain>
    </source>
</reference>
<evidence type="ECO:0000313" key="5">
    <source>
        <dbReference type="Proteomes" id="UP000286974"/>
    </source>
</evidence>
<dbReference type="InterPro" id="IPR005531">
    <property type="entry name" value="Asp23"/>
</dbReference>
<name>A0A401FI68_9LACO</name>
<accession>A0A401FI68</accession>
<dbReference type="PANTHER" id="PTHR34297:SF3">
    <property type="entry name" value="ALKALINE SHOCK PROTEIN 23"/>
    <property type="match status" value="1"/>
</dbReference>
<dbReference type="Proteomes" id="UP000286974">
    <property type="component" value="Unassembled WGS sequence"/>
</dbReference>
<dbReference type="AlphaFoldDB" id="A0A401FI68"/>
<sequence>MQNPTVEQTNTSIEQTNLTFEDSVIEKIAGLAARNVEGILSFDGGVIGSLTDRFRSKSDPTQGISADVGDKQVALEMTATVEYGHDIRQMFNQICDVVSSEIEKLTGLKVIELNLHINEVMSKKEWKDNNSGKPNSSLSTEENAE</sequence>
<gene>
    <name evidence="4" type="ORF">NBRC111893_211</name>
</gene>
<dbReference type="Pfam" id="PF03780">
    <property type="entry name" value="Asp23"/>
    <property type="match status" value="1"/>
</dbReference>
<evidence type="ECO:0000256" key="3">
    <source>
        <dbReference type="SAM" id="MobiDB-lite"/>
    </source>
</evidence>
<evidence type="ECO:0000256" key="1">
    <source>
        <dbReference type="ARBA" id="ARBA00005721"/>
    </source>
</evidence>
<evidence type="ECO:0000313" key="4">
    <source>
        <dbReference type="EMBL" id="GAY72065.1"/>
    </source>
</evidence>
<dbReference type="EMBL" id="BEXA01000001">
    <property type="protein sequence ID" value="GAY72065.1"/>
    <property type="molecule type" value="Genomic_DNA"/>
</dbReference>
<comment type="caution">
    <text evidence="4">The sequence shown here is derived from an EMBL/GenBank/DDBJ whole genome shotgun (WGS) entry which is preliminary data.</text>
</comment>
<comment type="similarity">
    <text evidence="1">Belongs to the asp23 family.</text>
</comment>
<protein>
    <recommendedName>
        <fullName evidence="2">Stress response regulator gls24 homolog</fullName>
    </recommendedName>
</protein>
<feature type="region of interest" description="Disordered" evidence="3">
    <location>
        <begin position="125"/>
        <end position="145"/>
    </location>
</feature>
<evidence type="ECO:0000256" key="2">
    <source>
        <dbReference type="ARBA" id="ARBA00039575"/>
    </source>
</evidence>
<dbReference type="RefSeq" id="WP_125007647.1">
    <property type="nucleotide sequence ID" value="NZ_BEXA01000001.1"/>
</dbReference>